<dbReference type="GO" id="GO:0016020">
    <property type="term" value="C:membrane"/>
    <property type="evidence" value="ECO:0007669"/>
    <property type="project" value="UniProtKB-SubCell"/>
</dbReference>
<comment type="similarity">
    <text evidence="9">Belongs to the ustYa family.</text>
</comment>
<comment type="pathway">
    <text evidence="2">Mycotoxin biosynthesis.</text>
</comment>
<evidence type="ECO:0000256" key="5">
    <source>
        <dbReference type="ARBA" id="ARBA00023002"/>
    </source>
</evidence>
<evidence type="ECO:0000313" key="10">
    <source>
        <dbReference type="EMBL" id="KAK2606799.1"/>
    </source>
</evidence>
<evidence type="ECO:0000256" key="6">
    <source>
        <dbReference type="ARBA" id="ARBA00023026"/>
    </source>
</evidence>
<dbReference type="Pfam" id="PF11807">
    <property type="entry name" value="UstYa"/>
    <property type="match status" value="1"/>
</dbReference>
<dbReference type="Proteomes" id="UP001265746">
    <property type="component" value="Unassembled WGS sequence"/>
</dbReference>
<reference evidence="10" key="1">
    <citation type="submission" date="2023-06" db="EMBL/GenBank/DDBJ databases">
        <authorList>
            <person name="Noh H."/>
        </authorList>
    </citation>
    <scope>NUCLEOTIDE SEQUENCE</scope>
    <source>
        <strain evidence="10">DUCC20226</strain>
    </source>
</reference>
<keyword evidence="7" id="KW-0472">Membrane</keyword>
<dbReference type="GO" id="GO:0043386">
    <property type="term" value="P:mycotoxin biosynthetic process"/>
    <property type="evidence" value="ECO:0007669"/>
    <property type="project" value="InterPro"/>
</dbReference>
<keyword evidence="5" id="KW-0560">Oxidoreductase</keyword>
<dbReference type="PANTHER" id="PTHR33365">
    <property type="entry name" value="YALI0B05434P"/>
    <property type="match status" value="1"/>
</dbReference>
<evidence type="ECO:0000256" key="4">
    <source>
        <dbReference type="ARBA" id="ARBA00022989"/>
    </source>
</evidence>
<evidence type="ECO:0000256" key="9">
    <source>
        <dbReference type="ARBA" id="ARBA00035112"/>
    </source>
</evidence>
<evidence type="ECO:0000256" key="8">
    <source>
        <dbReference type="ARBA" id="ARBA00023180"/>
    </source>
</evidence>
<keyword evidence="4" id="KW-1133">Transmembrane helix</keyword>
<dbReference type="GO" id="GO:0016491">
    <property type="term" value="F:oxidoreductase activity"/>
    <property type="evidence" value="ECO:0007669"/>
    <property type="project" value="UniProtKB-KW"/>
</dbReference>
<dbReference type="AlphaFoldDB" id="A0AAD9SFV5"/>
<evidence type="ECO:0000256" key="2">
    <source>
        <dbReference type="ARBA" id="ARBA00004685"/>
    </source>
</evidence>
<dbReference type="InterPro" id="IPR021765">
    <property type="entry name" value="UstYa-like"/>
</dbReference>
<protein>
    <submittedName>
        <fullName evidence="10">Uncharacterized protein</fullName>
    </submittedName>
</protein>
<evidence type="ECO:0000256" key="3">
    <source>
        <dbReference type="ARBA" id="ARBA00022692"/>
    </source>
</evidence>
<evidence type="ECO:0000256" key="1">
    <source>
        <dbReference type="ARBA" id="ARBA00004167"/>
    </source>
</evidence>
<dbReference type="PANTHER" id="PTHR33365:SF4">
    <property type="entry name" value="CYCLOCHLOROTINE BIOSYNTHESIS PROTEIN O"/>
    <property type="match status" value="1"/>
</dbReference>
<accession>A0AAD9SFV5</accession>
<evidence type="ECO:0000313" key="11">
    <source>
        <dbReference type="Proteomes" id="UP001265746"/>
    </source>
</evidence>
<comment type="subcellular location">
    <subcellularLocation>
        <location evidence="1">Membrane</location>
        <topology evidence="1">Single-pass membrane protein</topology>
    </subcellularLocation>
</comment>
<evidence type="ECO:0000256" key="7">
    <source>
        <dbReference type="ARBA" id="ARBA00023136"/>
    </source>
</evidence>
<name>A0AAD9SFV5_PHOAM</name>
<comment type="caution">
    <text evidence="10">The sequence shown here is derived from an EMBL/GenBank/DDBJ whole genome shotgun (WGS) entry which is preliminary data.</text>
</comment>
<proteinExistence type="inferred from homology"/>
<keyword evidence="6" id="KW-0843">Virulence</keyword>
<sequence>MSSFSLTSESENSPFIPREKVDERETCTCHLTPRQDRSRRICQTLFISFNCVFAFLNAALLFTNLKYANPPGCPEQYGRYEPDGIPRATEEKTWHLPIGVRSPYTSLDPTIADAAWENIVIGTEQGWVNISQEKVNDMGQDSIQFDDGSGYFFGLDVFHQLHCLNYLRKKTLLYAPVYQNQPGEEDIPMKYHIPHCLDSIRLSLQCHADMSVIPQRWAPGWIEPWAIWTNHHQCRNFEHVRDWARENGLHSPGQLTHPELGAVRNGKVNVSALPIYNEEHDIEVEVTLS</sequence>
<keyword evidence="3" id="KW-0812">Transmembrane</keyword>
<keyword evidence="11" id="KW-1185">Reference proteome</keyword>
<organism evidence="10 11">
    <name type="scientific">Phomopsis amygdali</name>
    <name type="common">Fusicoccum amygdali</name>
    <dbReference type="NCBI Taxonomy" id="1214568"/>
    <lineage>
        <taxon>Eukaryota</taxon>
        <taxon>Fungi</taxon>
        <taxon>Dikarya</taxon>
        <taxon>Ascomycota</taxon>
        <taxon>Pezizomycotina</taxon>
        <taxon>Sordariomycetes</taxon>
        <taxon>Sordariomycetidae</taxon>
        <taxon>Diaporthales</taxon>
        <taxon>Diaporthaceae</taxon>
        <taxon>Diaporthe</taxon>
    </lineage>
</organism>
<dbReference type="EMBL" id="JAUJFL010000003">
    <property type="protein sequence ID" value="KAK2606799.1"/>
    <property type="molecule type" value="Genomic_DNA"/>
</dbReference>
<gene>
    <name evidence="10" type="ORF">N8I77_005525</name>
</gene>
<keyword evidence="8" id="KW-0325">Glycoprotein</keyword>